<name>A0AAV4W5U5_9ARAC</name>
<protein>
    <submittedName>
        <fullName evidence="1">Uncharacterized protein</fullName>
    </submittedName>
</protein>
<dbReference type="EMBL" id="BPLQ01014200">
    <property type="protein sequence ID" value="GIY78087.1"/>
    <property type="molecule type" value="Genomic_DNA"/>
</dbReference>
<organism evidence="1 2">
    <name type="scientific">Caerostris darwini</name>
    <dbReference type="NCBI Taxonomy" id="1538125"/>
    <lineage>
        <taxon>Eukaryota</taxon>
        <taxon>Metazoa</taxon>
        <taxon>Ecdysozoa</taxon>
        <taxon>Arthropoda</taxon>
        <taxon>Chelicerata</taxon>
        <taxon>Arachnida</taxon>
        <taxon>Araneae</taxon>
        <taxon>Araneomorphae</taxon>
        <taxon>Entelegynae</taxon>
        <taxon>Araneoidea</taxon>
        <taxon>Araneidae</taxon>
        <taxon>Caerostris</taxon>
    </lineage>
</organism>
<reference evidence="1 2" key="1">
    <citation type="submission" date="2021-06" db="EMBL/GenBank/DDBJ databases">
        <title>Caerostris darwini draft genome.</title>
        <authorList>
            <person name="Kono N."/>
            <person name="Arakawa K."/>
        </authorList>
    </citation>
    <scope>NUCLEOTIDE SEQUENCE [LARGE SCALE GENOMIC DNA]</scope>
</reference>
<sequence length="110" mass="13069">MNRKPRRRHYPLRSHFPRDQSTCDFFEQRESNAGRASRKQGWHEFLWREGRWNVGEPPGERMSRRLAKPGPHSLLTATEQCAPLLSLVCAPRVPRMRYFPFSRLFFREGG</sequence>
<comment type="caution">
    <text evidence="1">The sequence shown here is derived from an EMBL/GenBank/DDBJ whole genome shotgun (WGS) entry which is preliminary data.</text>
</comment>
<dbReference type="AlphaFoldDB" id="A0AAV4W5U5"/>
<gene>
    <name evidence="1" type="ORF">CDAR_282921</name>
</gene>
<keyword evidence="2" id="KW-1185">Reference proteome</keyword>
<accession>A0AAV4W5U5</accession>
<evidence type="ECO:0000313" key="1">
    <source>
        <dbReference type="EMBL" id="GIY78087.1"/>
    </source>
</evidence>
<evidence type="ECO:0000313" key="2">
    <source>
        <dbReference type="Proteomes" id="UP001054837"/>
    </source>
</evidence>
<dbReference type="Proteomes" id="UP001054837">
    <property type="component" value="Unassembled WGS sequence"/>
</dbReference>
<proteinExistence type="predicted"/>